<name>A0A2T6G6L8_9BACL</name>
<accession>A0A2T6G6L8</accession>
<reference evidence="3 4" key="1">
    <citation type="submission" date="2018-03" db="EMBL/GenBank/DDBJ databases">
        <title>Genome sequence of Paenibacillus elgii strain AC13 an antimicrobial compound producing bacteria.</title>
        <authorList>
            <person name="Kurokawa A.S."/>
            <person name="Araujo J.F."/>
            <person name="Costa R.A."/>
            <person name="Ortega D.B."/>
            <person name="Pires A.S."/>
            <person name="Pappas G.J.Jr."/>
            <person name="Franco O.L."/>
            <person name="Barreto C."/>
            <person name="Magalhaes B.S."/>
            <person name="Kruger R.H."/>
        </authorList>
    </citation>
    <scope>NUCLEOTIDE SEQUENCE [LARGE SCALE GENOMIC DNA]</scope>
    <source>
        <strain evidence="3 4">AC13</strain>
    </source>
</reference>
<feature type="compositionally biased region" description="Polar residues" evidence="1">
    <location>
        <begin position="60"/>
        <end position="70"/>
    </location>
</feature>
<evidence type="ECO:0000259" key="2">
    <source>
        <dbReference type="Pfam" id="PF07833"/>
    </source>
</evidence>
<proteinExistence type="predicted"/>
<dbReference type="InterPro" id="IPR012854">
    <property type="entry name" value="Cu_amine_oxidase-like_N"/>
</dbReference>
<evidence type="ECO:0000313" key="4">
    <source>
        <dbReference type="Proteomes" id="UP000244184"/>
    </source>
</evidence>
<dbReference type="AlphaFoldDB" id="A0A2T6G6L8"/>
<sequence>MSRSVCKFTLNRMRLSDISRIKFFGNHQRGSKLTMRKRSLFIVPLFIVLILSGCVSNEPSHPASTENANHTAKPEQPAAKLPEKEKLDEFVKKIQPEGLQLNKIIHDDIDGDGKQEYIVTFGGYERILIARFDGEFQLLGEPKESIGIVHHYSDVEIMNLEPGKKFIVLHSVGGHMDQGSGFSIFQVNGNTIKEIISNFPNATGRGTRELKDYDADGIFESVSYHYLNDVQRHIVVSYTKYDGSGVEKQDLKYGNDNKRFVYPKQPQDVIKNFVENFYFKEWLTEELKQLVEDQTLIDFNMRNYVSFSGMEDYELDLDIKEISSDEESVKTFTVQSMYEKPTKPKLIFTLNKVSNQWKIKKVEQEPAIEQSQIWINGKKVDAKPILKGKNIYIPMQTTFPELGLNPQLNAEYQAFRVNTATSVVFFKADTEVVSKTDMNVDNFEADEIYKNRMRRFKEKAVWIKDYPIQVNDKVYISLSFMKSYLNVNVTIDKENNIILSSEKFDDEQNLQQLYAAWEEKFGKIGNSYSNTWYVYNYKDFYDEYYSWKFRNIPQNLSYALLYYKDAEISP</sequence>
<comment type="caution">
    <text evidence="3">The sequence shown here is derived from an EMBL/GenBank/DDBJ whole genome shotgun (WGS) entry which is preliminary data.</text>
</comment>
<evidence type="ECO:0000313" key="3">
    <source>
        <dbReference type="EMBL" id="PUA39798.1"/>
    </source>
</evidence>
<evidence type="ECO:0000256" key="1">
    <source>
        <dbReference type="SAM" id="MobiDB-lite"/>
    </source>
</evidence>
<dbReference type="Pfam" id="PF07833">
    <property type="entry name" value="Cu_amine_oxidN1"/>
    <property type="match status" value="1"/>
</dbReference>
<organism evidence="3 4">
    <name type="scientific">Paenibacillus elgii</name>
    <dbReference type="NCBI Taxonomy" id="189691"/>
    <lineage>
        <taxon>Bacteria</taxon>
        <taxon>Bacillati</taxon>
        <taxon>Bacillota</taxon>
        <taxon>Bacilli</taxon>
        <taxon>Bacillales</taxon>
        <taxon>Paenibacillaceae</taxon>
        <taxon>Paenibacillus</taxon>
    </lineage>
</organism>
<dbReference type="EMBL" id="PYHP01000019">
    <property type="protein sequence ID" value="PUA39798.1"/>
    <property type="molecule type" value="Genomic_DNA"/>
</dbReference>
<protein>
    <recommendedName>
        <fullName evidence="2">Copper amine oxidase-like N-terminal domain-containing protein</fullName>
    </recommendedName>
</protein>
<gene>
    <name evidence="3" type="ORF">C8Z91_06920</name>
</gene>
<feature type="domain" description="Copper amine oxidase-like N-terminal" evidence="2">
    <location>
        <begin position="375"/>
        <end position="497"/>
    </location>
</feature>
<feature type="region of interest" description="Disordered" evidence="1">
    <location>
        <begin position="60"/>
        <end position="81"/>
    </location>
</feature>
<dbReference type="Proteomes" id="UP000244184">
    <property type="component" value="Unassembled WGS sequence"/>
</dbReference>